<gene>
    <name evidence="2" type="ORF">GOODEAATRI_004664</name>
</gene>
<dbReference type="Gene3D" id="2.60.40.10">
    <property type="entry name" value="Immunoglobulins"/>
    <property type="match status" value="1"/>
</dbReference>
<dbReference type="SUPFAM" id="SSF48726">
    <property type="entry name" value="Immunoglobulin"/>
    <property type="match status" value="1"/>
</dbReference>
<protein>
    <recommendedName>
        <fullName evidence="1">Ig-like domain-containing protein</fullName>
    </recommendedName>
</protein>
<reference evidence="2 3" key="1">
    <citation type="submission" date="2021-06" db="EMBL/GenBank/DDBJ databases">
        <authorList>
            <person name="Palmer J.M."/>
        </authorList>
    </citation>
    <scope>NUCLEOTIDE SEQUENCE [LARGE SCALE GENOMIC DNA]</scope>
    <source>
        <strain evidence="2 3">GA_2019</strain>
        <tissue evidence="2">Muscle</tissue>
    </source>
</reference>
<dbReference type="Pfam" id="PF13927">
    <property type="entry name" value="Ig_3"/>
    <property type="match status" value="1"/>
</dbReference>
<evidence type="ECO:0000313" key="2">
    <source>
        <dbReference type="EMBL" id="MEQ2174138.1"/>
    </source>
</evidence>
<dbReference type="InterPro" id="IPR013783">
    <property type="entry name" value="Ig-like_fold"/>
</dbReference>
<dbReference type="InterPro" id="IPR036179">
    <property type="entry name" value="Ig-like_dom_sf"/>
</dbReference>
<evidence type="ECO:0000259" key="1">
    <source>
        <dbReference type="PROSITE" id="PS50835"/>
    </source>
</evidence>
<evidence type="ECO:0000313" key="3">
    <source>
        <dbReference type="Proteomes" id="UP001476798"/>
    </source>
</evidence>
<dbReference type="InterPro" id="IPR007110">
    <property type="entry name" value="Ig-like_dom"/>
</dbReference>
<dbReference type="PROSITE" id="PS50835">
    <property type="entry name" value="IG_LIKE"/>
    <property type="match status" value="1"/>
</dbReference>
<dbReference type="Proteomes" id="UP001476798">
    <property type="component" value="Unassembled WGS sequence"/>
</dbReference>
<feature type="domain" description="Ig-like" evidence="1">
    <location>
        <begin position="38"/>
        <end position="122"/>
    </location>
</feature>
<dbReference type="EMBL" id="JAHRIO010050175">
    <property type="protein sequence ID" value="MEQ2174138.1"/>
    <property type="molecule type" value="Genomic_DNA"/>
</dbReference>
<proteinExistence type="predicted"/>
<sequence>MPDRTCMYRYIVAYFLQNNKTRLALDFYLLSCLSVPEPSIAVSESVIIIPEVDSILLQCNLTSTYTAPQESYWMKNGEEILGTRSPNKNTEHRINRPRGDDAGVYMCVYNFDMSPPANATIEIKCRCLFMSCEHICCFRGTFDLSPIKAALSPRCPVMWRPVISNGSASRSGAASALDTFIQPTPGSVAADGVLFA</sequence>
<accession>A0ABV0NRW2</accession>
<keyword evidence="3" id="KW-1185">Reference proteome</keyword>
<comment type="caution">
    <text evidence="2">The sequence shown here is derived from an EMBL/GenBank/DDBJ whole genome shotgun (WGS) entry which is preliminary data.</text>
</comment>
<organism evidence="2 3">
    <name type="scientific">Goodea atripinnis</name>
    <dbReference type="NCBI Taxonomy" id="208336"/>
    <lineage>
        <taxon>Eukaryota</taxon>
        <taxon>Metazoa</taxon>
        <taxon>Chordata</taxon>
        <taxon>Craniata</taxon>
        <taxon>Vertebrata</taxon>
        <taxon>Euteleostomi</taxon>
        <taxon>Actinopterygii</taxon>
        <taxon>Neopterygii</taxon>
        <taxon>Teleostei</taxon>
        <taxon>Neoteleostei</taxon>
        <taxon>Acanthomorphata</taxon>
        <taxon>Ovalentaria</taxon>
        <taxon>Atherinomorphae</taxon>
        <taxon>Cyprinodontiformes</taxon>
        <taxon>Goodeidae</taxon>
        <taxon>Goodea</taxon>
    </lineage>
</organism>
<name>A0ABV0NRW2_9TELE</name>